<feature type="compositionally biased region" description="Polar residues" evidence="2">
    <location>
        <begin position="581"/>
        <end position="593"/>
    </location>
</feature>
<keyword evidence="5" id="KW-1185">Reference proteome</keyword>
<dbReference type="Pfam" id="PF10193">
    <property type="entry name" value="Telomere_reg-2"/>
    <property type="match status" value="1"/>
</dbReference>
<sequence>MSKSSDIYTQLRQAREQLAAPIPDVDTLLRLLCLPLDLLDLLDDSLKRYGSSTHPPPEVKRVILVKWIPSLQSTILEHILVDWHDVLLQEGHLGQTIEQYFVPSTTSPPEHSLVALSAYDVLLDTLSRHGPNKEYRILPEISIQFILDMLCQLSARYSVDGLHRGVFEGELDEDTRDLLWRDCVKDLVGAPTRVANYVGARGQRIPDPLLPMNYFEVLSRSSEALVYRTSTGIQSQEEIALLIDSLSLLLQKLLRVGLFPSDSRSQPYSFFGFTLQTMERRLLMPPESELAAASLSYSFLWQRLLGAITVMDTQQVLRSCLSCLDVTSTLSPSLAARQSVKRTSFLLYRLFGALSRSSESYKERWESVIGLTISSTRSEWNLGIARVVICWASGMVNNSTVDAESIESLAQAVLEIWSDLVFIKHSTRSRHEYMTTMLLLAISYFPPRSDELVSLSRNLAFLQSVTAYMEHPDPSIRRLGLLVAEVLSSATASDGKTLSFGIEMWEGDGEGKEFCRDLRTLIAQRDGDCGLVLAADQSKPIEDVSSPQSTSGFHEAAGSAEQPAQKESYDSDDESLAGYDSPQNVSRAPSPTQEELEEIEKDPTLNNPKKKKVPKPVYLADLGKLLHDSKELEKVQVALSSAVDLIMRKKNYGTELEENAVDLTHSAIGLQDDFSLPEFEQQRQGMLIVLVACCPRKAAPTIIEQFFNHQYSVTQRSTMLTALARGGRQLAGLDALASQQVAFPSKQLPSGKHAKLIAMDDEAPFQQTIEGITRLVIDRQAGAAERQVPAIAREKQLRISKPSRAVKELHAPMVRTSTAFKDVAGEYFIMPFVNRFWLYLRDEQTREQRTVFSANRYRGAGTGMVLSPLMLGQILATLGVLMDAARFSSTYLAILGPEVLELAVTTGSRVMTTAGPPDNESKLQADVVAYAAQVALIILDTSAELDGGRTLAMDHARVIIGVGEWARTIFENEEKGIRLEGAGSVGGSNLERVAASLVLRVHDILDKWRGSMISGM</sequence>
<dbReference type="PANTHER" id="PTHR15830">
    <property type="entry name" value="TELOMERE LENGTH REGULATION PROTEIN TEL2 FAMILY MEMBER"/>
    <property type="match status" value="1"/>
</dbReference>
<dbReference type="OrthoDB" id="10254187at2759"/>
<dbReference type="GO" id="GO:0042162">
    <property type="term" value="F:telomeric DNA binding"/>
    <property type="evidence" value="ECO:0007669"/>
    <property type="project" value="TreeGrafter"/>
</dbReference>
<organism evidence="4 5">
    <name type="scientific">Calocera viscosa (strain TUFC12733)</name>
    <dbReference type="NCBI Taxonomy" id="1330018"/>
    <lineage>
        <taxon>Eukaryota</taxon>
        <taxon>Fungi</taxon>
        <taxon>Dikarya</taxon>
        <taxon>Basidiomycota</taxon>
        <taxon>Agaricomycotina</taxon>
        <taxon>Dacrymycetes</taxon>
        <taxon>Dacrymycetales</taxon>
        <taxon>Dacrymycetaceae</taxon>
        <taxon>Calocera</taxon>
    </lineage>
</organism>
<dbReference type="AlphaFoldDB" id="A0A167H4H9"/>
<dbReference type="GO" id="GO:0005829">
    <property type="term" value="C:cytosol"/>
    <property type="evidence" value="ECO:0007669"/>
    <property type="project" value="TreeGrafter"/>
</dbReference>
<dbReference type="Proteomes" id="UP000076738">
    <property type="component" value="Unassembled WGS sequence"/>
</dbReference>
<dbReference type="InterPro" id="IPR051970">
    <property type="entry name" value="TEL2_Regulation"/>
</dbReference>
<evidence type="ECO:0000313" key="5">
    <source>
        <dbReference type="Proteomes" id="UP000076738"/>
    </source>
</evidence>
<evidence type="ECO:0000313" key="4">
    <source>
        <dbReference type="EMBL" id="KZO91223.1"/>
    </source>
</evidence>
<protein>
    <recommendedName>
        <fullName evidence="3">Telomere length regulation protein conserved domain-containing protein</fullName>
    </recommendedName>
</protein>
<dbReference type="STRING" id="1330018.A0A167H4H9"/>
<comment type="similarity">
    <text evidence="1">Belongs to the TEL2 family.</text>
</comment>
<evidence type="ECO:0000259" key="3">
    <source>
        <dbReference type="Pfam" id="PF10193"/>
    </source>
</evidence>
<reference evidence="4 5" key="1">
    <citation type="journal article" date="2016" name="Mol. Biol. Evol.">
        <title>Comparative Genomics of Early-Diverging Mushroom-Forming Fungi Provides Insights into the Origins of Lignocellulose Decay Capabilities.</title>
        <authorList>
            <person name="Nagy L.G."/>
            <person name="Riley R."/>
            <person name="Tritt A."/>
            <person name="Adam C."/>
            <person name="Daum C."/>
            <person name="Floudas D."/>
            <person name="Sun H."/>
            <person name="Yadav J.S."/>
            <person name="Pangilinan J."/>
            <person name="Larsson K.H."/>
            <person name="Matsuura K."/>
            <person name="Barry K."/>
            <person name="Labutti K."/>
            <person name="Kuo R."/>
            <person name="Ohm R.A."/>
            <person name="Bhattacharya S.S."/>
            <person name="Shirouzu T."/>
            <person name="Yoshinaga Y."/>
            <person name="Martin F.M."/>
            <person name="Grigoriev I.V."/>
            <person name="Hibbett D.S."/>
        </authorList>
    </citation>
    <scope>NUCLEOTIDE SEQUENCE [LARGE SCALE GENOMIC DNA]</scope>
    <source>
        <strain evidence="4 5">TUFC12733</strain>
    </source>
</reference>
<feature type="domain" description="Telomere length regulation protein conserved" evidence="3">
    <location>
        <begin position="616"/>
        <end position="725"/>
    </location>
</feature>
<gene>
    <name evidence="4" type="ORF">CALVIDRAFT_558248</name>
</gene>
<evidence type="ECO:0000256" key="2">
    <source>
        <dbReference type="SAM" id="MobiDB-lite"/>
    </source>
</evidence>
<dbReference type="GO" id="GO:0051879">
    <property type="term" value="F:Hsp90 protein binding"/>
    <property type="evidence" value="ECO:0007669"/>
    <property type="project" value="TreeGrafter"/>
</dbReference>
<proteinExistence type="inferred from homology"/>
<dbReference type="Gene3D" id="1.25.40.720">
    <property type="entry name" value="Telomere length regulation protein 2, C-terminal domain"/>
    <property type="match status" value="1"/>
</dbReference>
<dbReference type="PANTHER" id="PTHR15830:SF10">
    <property type="entry name" value="TELOMERE LENGTH REGULATION PROTEIN TEL2 HOMOLOG"/>
    <property type="match status" value="1"/>
</dbReference>
<name>A0A167H4H9_CALVF</name>
<feature type="region of interest" description="Disordered" evidence="2">
    <location>
        <begin position="540"/>
        <end position="612"/>
    </location>
</feature>
<dbReference type="GO" id="GO:0051083">
    <property type="term" value="P:'de novo' cotranslational protein folding"/>
    <property type="evidence" value="ECO:0007669"/>
    <property type="project" value="TreeGrafter"/>
</dbReference>
<dbReference type="InterPro" id="IPR038528">
    <property type="entry name" value="TEL2_C_sf"/>
</dbReference>
<dbReference type="InterPro" id="IPR019337">
    <property type="entry name" value="Telomere_length_regulation_dom"/>
</dbReference>
<dbReference type="EMBL" id="KV417326">
    <property type="protein sequence ID" value="KZO91223.1"/>
    <property type="molecule type" value="Genomic_DNA"/>
</dbReference>
<evidence type="ECO:0000256" key="1">
    <source>
        <dbReference type="ARBA" id="ARBA00006133"/>
    </source>
</evidence>
<accession>A0A167H4H9</accession>